<sequence>MMPTQSPLRLLASLALIACVLGTSGCKWLRGSSPYAESPENRPLEVPPDLTLPNTTQAMRVPELAARSAAFQVADSKASVWRRVGVALERIDGVSIGERAEVAGAYNVGFQGESFLVRVGEEGGQSRVSAVSADGREATSAAATGLLGQLRQRLL</sequence>
<dbReference type="AlphaFoldDB" id="A0A1G6XM75"/>
<dbReference type="STRING" id="265719.SAMN04488509_10720"/>
<organism evidence="1 2">
    <name type="scientific">Aquimonas voraii</name>
    <dbReference type="NCBI Taxonomy" id="265719"/>
    <lineage>
        <taxon>Bacteria</taxon>
        <taxon>Pseudomonadati</taxon>
        <taxon>Pseudomonadota</taxon>
        <taxon>Gammaproteobacteria</taxon>
        <taxon>Lysobacterales</taxon>
        <taxon>Lysobacteraceae</taxon>
        <taxon>Aquimonas</taxon>
    </lineage>
</organism>
<evidence type="ECO:0000313" key="1">
    <source>
        <dbReference type="EMBL" id="SDD78336.1"/>
    </source>
</evidence>
<dbReference type="Proteomes" id="UP000199603">
    <property type="component" value="Unassembled WGS sequence"/>
</dbReference>
<evidence type="ECO:0000313" key="2">
    <source>
        <dbReference type="Proteomes" id="UP000199603"/>
    </source>
</evidence>
<gene>
    <name evidence="1" type="ORF">SAMN04488509_10720</name>
</gene>
<accession>A0A1G6XM75</accession>
<protein>
    <submittedName>
        <fullName evidence="1">Beta-barrel assembly machine subunit BamC</fullName>
    </submittedName>
</protein>
<name>A0A1G6XM75_9GAMM</name>
<dbReference type="EMBL" id="FNAG01000007">
    <property type="protein sequence ID" value="SDD78336.1"/>
    <property type="molecule type" value="Genomic_DNA"/>
</dbReference>
<reference evidence="1 2" key="1">
    <citation type="submission" date="2016-10" db="EMBL/GenBank/DDBJ databases">
        <authorList>
            <person name="de Groot N.N."/>
        </authorList>
    </citation>
    <scope>NUCLEOTIDE SEQUENCE [LARGE SCALE GENOMIC DNA]</scope>
    <source>
        <strain evidence="1 2">DSM 16957</strain>
    </source>
</reference>
<proteinExistence type="predicted"/>
<keyword evidence="2" id="KW-1185">Reference proteome</keyword>